<dbReference type="InterPro" id="IPR036217">
    <property type="entry name" value="MethylDNA_cys_MeTrfase_DNAb"/>
</dbReference>
<dbReference type="CDD" id="cd06445">
    <property type="entry name" value="ATase"/>
    <property type="match status" value="1"/>
</dbReference>
<organism evidence="8 9">
    <name type="scientific">Aquirufa avitistagni</name>
    <dbReference type="NCBI Taxonomy" id="3104728"/>
    <lineage>
        <taxon>Bacteria</taxon>
        <taxon>Pseudomonadati</taxon>
        <taxon>Bacteroidota</taxon>
        <taxon>Cytophagia</taxon>
        <taxon>Cytophagales</taxon>
        <taxon>Flectobacillaceae</taxon>
        <taxon>Aquirufa</taxon>
    </lineage>
</organism>
<name>A0ABW6DAT3_9BACT</name>
<dbReference type="PROSITE" id="PS00374">
    <property type="entry name" value="MGMT"/>
    <property type="match status" value="1"/>
</dbReference>
<keyword evidence="5" id="KW-0234">DNA repair</keyword>
<keyword evidence="2 8" id="KW-0489">Methyltransferase</keyword>
<evidence type="ECO:0000256" key="1">
    <source>
        <dbReference type="ARBA" id="ARBA00001286"/>
    </source>
</evidence>
<feature type="domain" description="Methylated-DNA-[protein]-cysteine S-methyltransferase DNA binding" evidence="7">
    <location>
        <begin position="74"/>
        <end position="153"/>
    </location>
</feature>
<dbReference type="Pfam" id="PF01035">
    <property type="entry name" value="DNA_binding_1"/>
    <property type="match status" value="1"/>
</dbReference>
<dbReference type="Gene3D" id="1.10.10.10">
    <property type="entry name" value="Winged helix-like DNA-binding domain superfamily/Winged helix DNA-binding domain"/>
    <property type="match status" value="1"/>
</dbReference>
<comment type="caution">
    <text evidence="8">The sequence shown here is derived from an EMBL/GenBank/DDBJ whole genome shotgun (WGS) entry which is preliminary data.</text>
</comment>
<dbReference type="EMBL" id="JBBKXZ010000001">
    <property type="protein sequence ID" value="MFD3394012.1"/>
    <property type="molecule type" value="Genomic_DNA"/>
</dbReference>
<comment type="catalytic activity">
    <reaction evidence="6">
        <text>a 6-O-methyl-2'-deoxyguanosine in DNA + L-cysteinyl-[protein] = S-methyl-L-cysteinyl-[protein] + a 2'-deoxyguanosine in DNA</text>
        <dbReference type="Rhea" id="RHEA:24000"/>
        <dbReference type="Rhea" id="RHEA-COMP:10131"/>
        <dbReference type="Rhea" id="RHEA-COMP:10132"/>
        <dbReference type="Rhea" id="RHEA-COMP:11367"/>
        <dbReference type="Rhea" id="RHEA-COMP:11368"/>
        <dbReference type="ChEBI" id="CHEBI:29950"/>
        <dbReference type="ChEBI" id="CHEBI:82612"/>
        <dbReference type="ChEBI" id="CHEBI:85445"/>
        <dbReference type="ChEBI" id="CHEBI:85448"/>
        <dbReference type="EC" id="2.1.1.63"/>
    </reaction>
</comment>
<evidence type="ECO:0000256" key="2">
    <source>
        <dbReference type="ARBA" id="ARBA00022603"/>
    </source>
</evidence>
<dbReference type="GO" id="GO:0003908">
    <property type="term" value="F:methylated-DNA-[protein]-cysteine S-methyltransferase activity"/>
    <property type="evidence" value="ECO:0007669"/>
    <property type="project" value="UniProtKB-EC"/>
</dbReference>
<sequence>MILLNFLYFESPIGTIRVEYAASGLHSLRFVTTKGDNHTDDHGMEKMIQADLQSYFQNPEHRWESPIALHLGTEFQEKVWLALRMIPAGEARSYQEIAQLIGQPNAAQAVGRANGQNPLLLRIPCHRVIGSDGSMVGYAGELWRKEWLLTHEGFEGVNQQMTLFADGE</sequence>
<comment type="catalytic activity">
    <reaction evidence="1">
        <text>a 4-O-methyl-thymidine in DNA + L-cysteinyl-[protein] = a thymidine in DNA + S-methyl-L-cysteinyl-[protein]</text>
        <dbReference type="Rhea" id="RHEA:53428"/>
        <dbReference type="Rhea" id="RHEA-COMP:10131"/>
        <dbReference type="Rhea" id="RHEA-COMP:10132"/>
        <dbReference type="Rhea" id="RHEA-COMP:13555"/>
        <dbReference type="Rhea" id="RHEA-COMP:13556"/>
        <dbReference type="ChEBI" id="CHEBI:29950"/>
        <dbReference type="ChEBI" id="CHEBI:82612"/>
        <dbReference type="ChEBI" id="CHEBI:137386"/>
        <dbReference type="ChEBI" id="CHEBI:137387"/>
        <dbReference type="EC" id="2.1.1.63"/>
    </reaction>
</comment>
<dbReference type="SUPFAM" id="SSF46767">
    <property type="entry name" value="Methylated DNA-protein cysteine methyltransferase, C-terminal domain"/>
    <property type="match status" value="1"/>
</dbReference>
<keyword evidence="9" id="KW-1185">Reference proteome</keyword>
<protein>
    <submittedName>
        <fullName evidence="8">Methylated-DNA--[protein]-cysteine S-methyltransferase</fullName>
        <ecNumber evidence="8">2.1.1.63</ecNumber>
    </submittedName>
</protein>
<accession>A0ABW6DAT3</accession>
<dbReference type="InterPro" id="IPR036388">
    <property type="entry name" value="WH-like_DNA-bd_sf"/>
</dbReference>
<dbReference type="InterPro" id="IPR001497">
    <property type="entry name" value="MethylDNA_cys_MeTrfase_AS"/>
</dbReference>
<dbReference type="InterPro" id="IPR036631">
    <property type="entry name" value="MGMT_N_sf"/>
</dbReference>
<keyword evidence="4" id="KW-0227">DNA damage</keyword>
<evidence type="ECO:0000256" key="5">
    <source>
        <dbReference type="ARBA" id="ARBA00023204"/>
    </source>
</evidence>
<proteinExistence type="predicted"/>
<dbReference type="NCBIfam" id="TIGR00589">
    <property type="entry name" value="ogt"/>
    <property type="match status" value="1"/>
</dbReference>
<dbReference type="EC" id="2.1.1.63" evidence="8"/>
<reference evidence="8 9" key="1">
    <citation type="submission" date="2024-03" db="EMBL/GenBank/DDBJ databases">
        <title>Aquirufa genome sequencing.</title>
        <authorList>
            <person name="Pitt A."/>
            <person name="Hahn M.W."/>
        </authorList>
    </citation>
    <scope>NUCLEOTIDE SEQUENCE [LARGE SCALE GENOMIC DNA]</scope>
    <source>
        <strain evidence="8 9">OSTEICH-129V</strain>
    </source>
</reference>
<evidence type="ECO:0000313" key="9">
    <source>
        <dbReference type="Proteomes" id="UP001598138"/>
    </source>
</evidence>
<gene>
    <name evidence="8" type="ORF">U0R10_05215</name>
</gene>
<evidence type="ECO:0000256" key="6">
    <source>
        <dbReference type="ARBA" id="ARBA00049348"/>
    </source>
</evidence>
<dbReference type="PANTHER" id="PTHR10815">
    <property type="entry name" value="METHYLATED-DNA--PROTEIN-CYSTEINE METHYLTRANSFERASE"/>
    <property type="match status" value="1"/>
</dbReference>
<evidence type="ECO:0000256" key="4">
    <source>
        <dbReference type="ARBA" id="ARBA00022763"/>
    </source>
</evidence>
<dbReference type="InterPro" id="IPR014048">
    <property type="entry name" value="MethylDNA_cys_MeTrfase_DNA-bd"/>
</dbReference>
<keyword evidence="3 8" id="KW-0808">Transferase</keyword>
<dbReference type="RefSeq" id="WP_377982888.1">
    <property type="nucleotide sequence ID" value="NZ_JBBKXZ010000001.1"/>
</dbReference>
<evidence type="ECO:0000313" key="8">
    <source>
        <dbReference type="EMBL" id="MFD3394012.1"/>
    </source>
</evidence>
<evidence type="ECO:0000259" key="7">
    <source>
        <dbReference type="Pfam" id="PF01035"/>
    </source>
</evidence>
<evidence type="ECO:0000256" key="3">
    <source>
        <dbReference type="ARBA" id="ARBA00022679"/>
    </source>
</evidence>
<dbReference type="Proteomes" id="UP001598138">
    <property type="component" value="Unassembled WGS sequence"/>
</dbReference>
<dbReference type="PANTHER" id="PTHR10815:SF5">
    <property type="entry name" value="METHYLATED-DNA--PROTEIN-CYSTEINE METHYLTRANSFERASE"/>
    <property type="match status" value="1"/>
</dbReference>
<dbReference type="SUPFAM" id="SSF53155">
    <property type="entry name" value="Methylated DNA-protein cysteine methyltransferase domain"/>
    <property type="match status" value="1"/>
</dbReference>
<dbReference type="GO" id="GO:0032259">
    <property type="term" value="P:methylation"/>
    <property type="evidence" value="ECO:0007669"/>
    <property type="project" value="UniProtKB-KW"/>
</dbReference>